<dbReference type="RefSeq" id="XP_022627435.1">
    <property type="nucleotide sequence ID" value="XM_022773962.1"/>
</dbReference>
<accession>A0A0C7N3K6</accession>
<dbReference type="GeneID" id="34684615"/>
<gene>
    <name evidence="2" type="ORF">LALA0_S02e08944g</name>
</gene>
<feature type="region of interest" description="Disordered" evidence="1">
    <location>
        <begin position="298"/>
        <end position="341"/>
    </location>
</feature>
<dbReference type="HOGENOM" id="CLU_345138_0_0_1"/>
<proteinExistence type="predicted"/>
<dbReference type="AlphaFoldDB" id="A0A0C7N3K6"/>
<evidence type="ECO:0000313" key="2">
    <source>
        <dbReference type="EMBL" id="CEP61199.1"/>
    </source>
</evidence>
<evidence type="ECO:0000256" key="1">
    <source>
        <dbReference type="SAM" id="MobiDB-lite"/>
    </source>
</evidence>
<keyword evidence="3" id="KW-1185">Reference proteome</keyword>
<reference evidence="2 3" key="1">
    <citation type="submission" date="2014-12" db="EMBL/GenBank/DDBJ databases">
        <authorList>
            <person name="Neuveglise Cecile"/>
        </authorList>
    </citation>
    <scope>NUCLEOTIDE SEQUENCE [LARGE SCALE GENOMIC DNA]</scope>
    <source>
        <strain evidence="2 3">CBS 12615</strain>
    </source>
</reference>
<organism evidence="2 3">
    <name type="scientific">Lachancea lanzarotensis</name>
    <dbReference type="NCBI Taxonomy" id="1245769"/>
    <lineage>
        <taxon>Eukaryota</taxon>
        <taxon>Fungi</taxon>
        <taxon>Dikarya</taxon>
        <taxon>Ascomycota</taxon>
        <taxon>Saccharomycotina</taxon>
        <taxon>Saccharomycetes</taxon>
        <taxon>Saccharomycetales</taxon>
        <taxon>Saccharomycetaceae</taxon>
        <taxon>Lachancea</taxon>
    </lineage>
</organism>
<evidence type="ECO:0000313" key="3">
    <source>
        <dbReference type="Proteomes" id="UP000054304"/>
    </source>
</evidence>
<dbReference type="Proteomes" id="UP000054304">
    <property type="component" value="Unassembled WGS sequence"/>
</dbReference>
<feature type="compositionally biased region" description="Low complexity" evidence="1">
    <location>
        <begin position="525"/>
        <end position="536"/>
    </location>
</feature>
<protein>
    <submittedName>
        <fullName evidence="2">LALA0S02e08944g1_1</fullName>
    </submittedName>
</protein>
<name>A0A0C7N3K6_9SACH</name>
<dbReference type="OrthoDB" id="4035955at2759"/>
<dbReference type="EMBL" id="LN736361">
    <property type="protein sequence ID" value="CEP61199.1"/>
    <property type="molecule type" value="Genomic_DNA"/>
</dbReference>
<feature type="compositionally biased region" description="Basic and acidic residues" evidence="1">
    <location>
        <begin position="322"/>
        <end position="331"/>
    </location>
</feature>
<sequence>MFNRQSDFNRTLLTGSSNMYEETEDDTKQISSKRKQFRAWLHSLKEHSPSVEINDEETVFIDAEDAFLNSENPLSYVPVLSATEAEEFLGTPERATKEYPHGRRLKAFLREHLRRPSKRRLLTARPRRPIECHKARSMVFDMKYHDPALFDGGCSDQQQWERTELFGSLATDASSASPKFYRIDHKIENSDPHTSKMDLRAEDRSPIILADRNNHFVESSLESEGRESKRLILSAADIAANERLTTAPPQSGGSPLSNGFSIPEPRGTRIDNFLFMNPADSNDTNRVEREISNVFDTLPIEPDSVVDPGSPNCLDESAQPGERQESLKRSFDPPAQSSSIMKRPCLDRDCAAFGDAEDEANESFRESSSIYSDAPPFGTSICETPSTMLENNPHMIKNPYIKTCHDYENNHDESFGGFQSREASPAATVENLRELVSYKDLPPIKTPSFIPISKLNRANSNDFDNFTSEGKFHGVVEKFKSAVHHQTSPNSDTKNHGLVDCSDKKNGNEDNHSSENFTARKGHNSKSGNKNGSRSSSMKKKRQTFRPSKCEEFETQKLRVPTFRQSLRKIDALGLFESVRKGTLTERDLFNLSKERSEDTYDFRDTRFYESQSSKSNSSESLKAREEVTVSSVKFDKFAHLLMYDVRKTSKFERPETSQSFRATSIFSREGKLTRSLSDSGAQDARKLNINTGKPILKRKINERAAVESLRAEDCDTVEVTDFLTFFKSHEARRRNEEHRLSKIREQQLTNYYANDHIYNSVRNGDVKSALLDFKKSKKATEHNIGRQLRDPIARMLSCPRESQWQRLHKQSTVSQSCF</sequence>
<feature type="region of interest" description="Disordered" evidence="1">
    <location>
        <begin position="483"/>
        <end position="552"/>
    </location>
</feature>
<feature type="compositionally biased region" description="Basic and acidic residues" evidence="1">
    <location>
        <begin position="493"/>
        <end position="513"/>
    </location>
</feature>